<keyword evidence="3" id="KW-1185">Reference proteome</keyword>
<feature type="region of interest" description="Disordered" evidence="1">
    <location>
        <begin position="212"/>
        <end position="233"/>
    </location>
</feature>
<evidence type="ECO:0000313" key="3">
    <source>
        <dbReference type="Proteomes" id="UP001055025"/>
    </source>
</evidence>
<reference evidence="2" key="1">
    <citation type="journal article" date="2022" name="Int. J. Syst. Evol. Microbiol.">
        <title>Granulimonas faecalis gen. nov., sp. nov., and Leptogranulimonas caecicola gen. nov., sp. nov., novel lactate-producing Atopobiaceae bacteria isolated from mouse intestines, and an emended description of the family Atopobiaceae.</title>
        <authorList>
            <person name="Morinaga K."/>
            <person name="Kusada H."/>
            <person name="Sakamoto S."/>
            <person name="Murakami T."/>
            <person name="Toyoda A."/>
            <person name="Mori H."/>
            <person name="Meng X.Y."/>
            <person name="Takashino M."/>
            <person name="Murotomi K."/>
            <person name="Tamaki H."/>
        </authorList>
    </citation>
    <scope>NUCLEOTIDE SEQUENCE</scope>
    <source>
        <strain evidence="2">OPF53</strain>
    </source>
</reference>
<dbReference type="Proteomes" id="UP001055025">
    <property type="component" value="Unassembled WGS sequence"/>
</dbReference>
<protein>
    <submittedName>
        <fullName evidence="2">Uncharacterized protein</fullName>
    </submittedName>
</protein>
<dbReference type="RefSeq" id="WP_135977130.1">
    <property type="nucleotide sequence ID" value="NZ_BQKC01000001.1"/>
</dbReference>
<organism evidence="2 3">
    <name type="scientific">Granulimonas faecalis</name>
    <dbReference type="NCBI Taxonomy" id="2894155"/>
    <lineage>
        <taxon>Bacteria</taxon>
        <taxon>Bacillati</taxon>
        <taxon>Actinomycetota</taxon>
        <taxon>Coriobacteriia</taxon>
        <taxon>Coriobacteriales</taxon>
        <taxon>Kribbibacteriaceae</taxon>
        <taxon>Granulimonas</taxon>
    </lineage>
</organism>
<proteinExistence type="predicted"/>
<name>A0AAV5B482_9ACTN</name>
<gene>
    <name evidence="2" type="ORF">ATOP_12610</name>
</gene>
<dbReference type="AlphaFoldDB" id="A0AAV5B482"/>
<evidence type="ECO:0000256" key="1">
    <source>
        <dbReference type="SAM" id="MobiDB-lite"/>
    </source>
</evidence>
<sequence length="233" mass="24990">MSLGTVDTYLTRRHARRVQREQAVPERDWAPVPAGSYTLLVLFNLMAAFDEGHAILAVGPSAGDLMTYSYYRRGNALKAPASMACLREPETFAALRRASGWIVHGNPGNWWNEHVDCAVALTAPSKAGRAVADYAEGVKAAPGTYDLVTHNCLAFVEEALAAGGVRLTTVSGAGLRTFVPKDAFEAVTGATGATPFREWKYWFDDVPAPDDGLRTIGDDPGTERGDAPAAHRG</sequence>
<dbReference type="EMBL" id="BQKC01000001">
    <property type="protein sequence ID" value="GJM55606.1"/>
    <property type="molecule type" value="Genomic_DNA"/>
</dbReference>
<comment type="caution">
    <text evidence="2">The sequence shown here is derived from an EMBL/GenBank/DDBJ whole genome shotgun (WGS) entry which is preliminary data.</text>
</comment>
<evidence type="ECO:0000313" key="2">
    <source>
        <dbReference type="EMBL" id="GJM55606.1"/>
    </source>
</evidence>
<accession>A0AAV5B482</accession>
<feature type="compositionally biased region" description="Basic and acidic residues" evidence="1">
    <location>
        <begin position="212"/>
        <end position="226"/>
    </location>
</feature>